<dbReference type="GO" id="GO:0016887">
    <property type="term" value="F:ATP hydrolysis activity"/>
    <property type="evidence" value="ECO:0007669"/>
    <property type="project" value="InterPro"/>
</dbReference>
<dbReference type="InterPro" id="IPR027417">
    <property type="entry name" value="P-loop_NTPase"/>
</dbReference>
<dbReference type="Proteomes" id="UP000019141">
    <property type="component" value="Unassembled WGS sequence"/>
</dbReference>
<dbReference type="InterPro" id="IPR011703">
    <property type="entry name" value="ATPase_AAA-3"/>
</dbReference>
<evidence type="ECO:0000259" key="4">
    <source>
        <dbReference type="Pfam" id="PF07726"/>
    </source>
</evidence>
<dbReference type="InterPro" id="IPR050764">
    <property type="entry name" value="CbbQ/NirQ/NorQ/GpvN"/>
</dbReference>
<evidence type="ECO:0000313" key="7">
    <source>
        <dbReference type="Proteomes" id="UP000019141"/>
    </source>
</evidence>
<dbReference type="GO" id="GO:0005524">
    <property type="term" value="F:ATP binding"/>
    <property type="evidence" value="ECO:0007669"/>
    <property type="project" value="UniProtKB-KW"/>
</dbReference>
<proteinExistence type="inferred from homology"/>
<evidence type="ECO:0000256" key="3">
    <source>
        <dbReference type="ARBA" id="ARBA00061607"/>
    </source>
</evidence>
<dbReference type="AlphaFoldDB" id="W4LT87"/>
<protein>
    <submittedName>
        <fullName evidence="6">ATPase AAA</fullName>
    </submittedName>
</protein>
<dbReference type="InterPro" id="IPR041628">
    <property type="entry name" value="ChlI/MoxR_AAA_lid"/>
</dbReference>
<dbReference type="Gene3D" id="1.10.8.80">
    <property type="entry name" value="Magnesium chelatase subunit I, C-Terminal domain"/>
    <property type="match status" value="1"/>
</dbReference>
<sequence length="305" mass="33614">MQSIVSETIEQISCALVGKEEEIRMAICCLLAHGHLLIEDLPGMGKTTLAHALAKVTGLTYQRVQFTSDLLPGDILGFSVFNQQHSRFEFQPGPIFNQVLLADEINRATPKTQSALLEAMAENQVTVESATRPLPSPFFVIATQNPVTQAGTFSLPESQLDRFLMRISLGYPDEASEKALYQGLDSRSVIEHLPCTLDVDTLVVLQQQVRAVKASDAVLNYLLRLLNFTRHQPHFAWGISPRGGLALLGASKAWALIDGRDYLLPEDIQRVLPSVLGHRLQESADMENSGTSLVQFLMNHVDVIA</sequence>
<dbReference type="Pfam" id="PF07726">
    <property type="entry name" value="AAA_3"/>
    <property type="match status" value="1"/>
</dbReference>
<keyword evidence="2" id="KW-0067">ATP-binding</keyword>
<dbReference type="Gene3D" id="3.40.50.300">
    <property type="entry name" value="P-loop containing nucleotide triphosphate hydrolases"/>
    <property type="match status" value="1"/>
</dbReference>
<comment type="similarity">
    <text evidence="3">Belongs to the MoxR family.</text>
</comment>
<dbReference type="PIRSF" id="PIRSF002849">
    <property type="entry name" value="AAA_ATPase_chaperone_MoxR_prd"/>
    <property type="match status" value="1"/>
</dbReference>
<comment type="caution">
    <text evidence="6">The sequence shown here is derived from an EMBL/GenBank/DDBJ whole genome shotgun (WGS) entry which is preliminary data.</text>
</comment>
<dbReference type="CDD" id="cd00009">
    <property type="entry name" value="AAA"/>
    <property type="match status" value="1"/>
</dbReference>
<evidence type="ECO:0000313" key="6">
    <source>
        <dbReference type="EMBL" id="ETX01080.1"/>
    </source>
</evidence>
<keyword evidence="1" id="KW-0547">Nucleotide-binding</keyword>
<accession>W4LT87</accession>
<name>W4LT87_ENTF1</name>
<evidence type="ECO:0000256" key="1">
    <source>
        <dbReference type="ARBA" id="ARBA00022741"/>
    </source>
</evidence>
<evidence type="ECO:0000259" key="5">
    <source>
        <dbReference type="Pfam" id="PF17863"/>
    </source>
</evidence>
<feature type="domain" description="ATPase AAA-3" evidence="4">
    <location>
        <begin position="35"/>
        <end position="165"/>
    </location>
</feature>
<dbReference type="FunFam" id="3.40.50.300:FF:000640">
    <property type="entry name" value="MoxR family ATPase"/>
    <property type="match status" value="1"/>
</dbReference>
<dbReference type="PATRIC" id="fig|1429438.4.peg.1835"/>
<evidence type="ECO:0000256" key="2">
    <source>
        <dbReference type="ARBA" id="ARBA00022840"/>
    </source>
</evidence>
<organism evidence="6 7">
    <name type="scientific">Entotheonella factor</name>
    <dbReference type="NCBI Taxonomy" id="1429438"/>
    <lineage>
        <taxon>Bacteria</taxon>
        <taxon>Pseudomonadati</taxon>
        <taxon>Nitrospinota/Tectimicrobiota group</taxon>
        <taxon>Candidatus Tectimicrobiota</taxon>
        <taxon>Candidatus Entotheonellia</taxon>
        <taxon>Candidatus Entotheonellales</taxon>
        <taxon>Candidatus Entotheonellaceae</taxon>
        <taxon>Candidatus Entotheonella</taxon>
    </lineage>
</organism>
<keyword evidence="7" id="KW-1185">Reference proteome</keyword>
<feature type="domain" description="ChlI/MoxR AAA lid" evidence="5">
    <location>
        <begin position="229"/>
        <end position="288"/>
    </location>
</feature>
<dbReference type="PANTHER" id="PTHR42759:SF5">
    <property type="entry name" value="METHANOL DEHYDROGENASE REGULATOR"/>
    <property type="match status" value="1"/>
</dbReference>
<reference evidence="6 7" key="1">
    <citation type="journal article" date="2014" name="Nature">
        <title>An environmental bacterial taxon with a large and distinct metabolic repertoire.</title>
        <authorList>
            <person name="Wilson M.C."/>
            <person name="Mori T."/>
            <person name="Ruckert C."/>
            <person name="Uria A.R."/>
            <person name="Helf M.J."/>
            <person name="Takada K."/>
            <person name="Gernert C."/>
            <person name="Steffens U.A."/>
            <person name="Heycke N."/>
            <person name="Schmitt S."/>
            <person name="Rinke C."/>
            <person name="Helfrich E.J."/>
            <person name="Brachmann A.O."/>
            <person name="Gurgui C."/>
            <person name="Wakimoto T."/>
            <person name="Kracht M."/>
            <person name="Crusemann M."/>
            <person name="Hentschel U."/>
            <person name="Abe I."/>
            <person name="Matsunaga S."/>
            <person name="Kalinowski J."/>
            <person name="Takeyama H."/>
            <person name="Piel J."/>
        </authorList>
    </citation>
    <scope>NUCLEOTIDE SEQUENCE [LARGE SCALE GENOMIC DNA]</scope>
    <source>
        <strain evidence="7">TSY1</strain>
    </source>
</reference>
<dbReference type="EMBL" id="AZHW01000273">
    <property type="protein sequence ID" value="ETX01080.1"/>
    <property type="molecule type" value="Genomic_DNA"/>
</dbReference>
<dbReference type="SUPFAM" id="SSF52540">
    <property type="entry name" value="P-loop containing nucleoside triphosphate hydrolases"/>
    <property type="match status" value="1"/>
</dbReference>
<dbReference type="HOGENOM" id="CLU_034716_2_2_7"/>
<dbReference type="Pfam" id="PF17863">
    <property type="entry name" value="AAA_lid_2"/>
    <property type="match status" value="1"/>
</dbReference>
<dbReference type="PANTHER" id="PTHR42759">
    <property type="entry name" value="MOXR FAMILY PROTEIN"/>
    <property type="match status" value="1"/>
</dbReference>
<gene>
    <name evidence="6" type="ORF">ETSY1_08770</name>
</gene>